<feature type="transmembrane region" description="Helical" evidence="6">
    <location>
        <begin position="218"/>
        <end position="236"/>
    </location>
</feature>
<gene>
    <name evidence="7" type="ORF">M422DRAFT_257731</name>
</gene>
<dbReference type="PANTHER" id="PTHR47804">
    <property type="entry name" value="60S RIBOSOMAL PROTEIN L19"/>
    <property type="match status" value="1"/>
</dbReference>
<organism evidence="7 8">
    <name type="scientific">Sphaerobolus stellatus (strain SS14)</name>
    <dbReference type="NCBI Taxonomy" id="990650"/>
    <lineage>
        <taxon>Eukaryota</taxon>
        <taxon>Fungi</taxon>
        <taxon>Dikarya</taxon>
        <taxon>Basidiomycota</taxon>
        <taxon>Agaricomycotina</taxon>
        <taxon>Agaricomycetes</taxon>
        <taxon>Phallomycetidae</taxon>
        <taxon>Geastrales</taxon>
        <taxon>Sphaerobolaceae</taxon>
        <taxon>Sphaerobolus</taxon>
    </lineage>
</organism>
<feature type="region of interest" description="Disordered" evidence="5">
    <location>
        <begin position="285"/>
        <end position="314"/>
    </location>
</feature>
<evidence type="ECO:0000313" key="8">
    <source>
        <dbReference type="Proteomes" id="UP000054279"/>
    </source>
</evidence>
<dbReference type="Proteomes" id="UP000054279">
    <property type="component" value="Unassembled WGS sequence"/>
</dbReference>
<evidence type="ECO:0000313" key="7">
    <source>
        <dbReference type="EMBL" id="KIJ39411.1"/>
    </source>
</evidence>
<name>A0A0C9VNU7_SPHS4</name>
<evidence type="ECO:0000256" key="6">
    <source>
        <dbReference type="SAM" id="Phobius"/>
    </source>
</evidence>
<comment type="subcellular location">
    <subcellularLocation>
        <location evidence="1">Membrane</location>
        <topology evidence="1">Multi-pass membrane protein</topology>
    </subcellularLocation>
</comment>
<keyword evidence="4 6" id="KW-0472">Membrane</keyword>
<feature type="compositionally biased region" description="Low complexity" evidence="5">
    <location>
        <begin position="285"/>
        <end position="295"/>
    </location>
</feature>
<keyword evidence="2 6" id="KW-0812">Transmembrane</keyword>
<reference evidence="7 8" key="1">
    <citation type="submission" date="2014-06" db="EMBL/GenBank/DDBJ databases">
        <title>Evolutionary Origins and Diversification of the Mycorrhizal Mutualists.</title>
        <authorList>
            <consortium name="DOE Joint Genome Institute"/>
            <consortium name="Mycorrhizal Genomics Consortium"/>
            <person name="Kohler A."/>
            <person name="Kuo A."/>
            <person name="Nagy L.G."/>
            <person name="Floudas D."/>
            <person name="Copeland A."/>
            <person name="Barry K.W."/>
            <person name="Cichocki N."/>
            <person name="Veneault-Fourrey C."/>
            <person name="LaButti K."/>
            <person name="Lindquist E.A."/>
            <person name="Lipzen A."/>
            <person name="Lundell T."/>
            <person name="Morin E."/>
            <person name="Murat C."/>
            <person name="Riley R."/>
            <person name="Ohm R."/>
            <person name="Sun H."/>
            <person name="Tunlid A."/>
            <person name="Henrissat B."/>
            <person name="Grigoriev I.V."/>
            <person name="Hibbett D.S."/>
            <person name="Martin F."/>
        </authorList>
    </citation>
    <scope>NUCLEOTIDE SEQUENCE [LARGE SCALE GENOMIC DNA]</scope>
    <source>
        <strain evidence="7 8">SS14</strain>
    </source>
</reference>
<dbReference type="AlphaFoldDB" id="A0A0C9VNU7"/>
<dbReference type="PANTHER" id="PTHR47804:SF1">
    <property type="entry name" value="DUF2421 DOMAIN-CONTAINING PROTEIN"/>
    <property type="match status" value="1"/>
</dbReference>
<keyword evidence="3 6" id="KW-1133">Transmembrane helix</keyword>
<sequence length="417" mass="46910">MRLADDIRRSLYQFDSTSYHAVIRLYRQSEMAERLNVDKDVFYEEDDVGGAVLERMFEEGGDKTVLGSCLHLHNPRARTRTALCPSHGTDIRARAGGERKKDGAEAALGPEEEVGMEVDLGGNMRWTAGKMRGRRPTLLSTRPSFPTTGTTTSRTSFPKVKPHAPNTVQTPARSTLTFRGRLKQRLWALRARIKEPDMKYNVRFKDNTSVELIGFRRATAVIIGVIWAFMVSQFWWRTEARRELGKELSDFCFNIGWLYNHLVANCSCPPESLLRIPQADSRFTTAKKTAPNTPAGGRSPERTPLINGQATRSTPGILNNYSSMNDSNDILIRARTGLPPKASDQLLASIPDFMAMCVFIFISFGFCVPAEELLTECILFKELHLQQQLIRLEELLAQTQHEPGLKGPFPVSCIARF</sequence>
<dbReference type="HOGENOM" id="CLU_659177_0_0_1"/>
<evidence type="ECO:0000256" key="1">
    <source>
        <dbReference type="ARBA" id="ARBA00004141"/>
    </source>
</evidence>
<feature type="compositionally biased region" description="Low complexity" evidence="5">
    <location>
        <begin position="140"/>
        <end position="158"/>
    </location>
</feature>
<protein>
    <submittedName>
        <fullName evidence="7">Uncharacterized protein</fullName>
    </submittedName>
</protein>
<evidence type="ECO:0000256" key="3">
    <source>
        <dbReference type="ARBA" id="ARBA00022989"/>
    </source>
</evidence>
<feature type="region of interest" description="Disordered" evidence="5">
    <location>
        <begin position="136"/>
        <end position="169"/>
    </location>
</feature>
<dbReference type="InterPro" id="IPR052430">
    <property type="entry name" value="IVT-Associated"/>
</dbReference>
<dbReference type="EMBL" id="KN837152">
    <property type="protein sequence ID" value="KIJ39411.1"/>
    <property type="molecule type" value="Genomic_DNA"/>
</dbReference>
<evidence type="ECO:0000256" key="5">
    <source>
        <dbReference type="SAM" id="MobiDB-lite"/>
    </source>
</evidence>
<evidence type="ECO:0000256" key="2">
    <source>
        <dbReference type="ARBA" id="ARBA00022692"/>
    </source>
</evidence>
<proteinExistence type="predicted"/>
<evidence type="ECO:0000256" key="4">
    <source>
        <dbReference type="ARBA" id="ARBA00023136"/>
    </source>
</evidence>
<accession>A0A0C9VNU7</accession>
<dbReference type="GO" id="GO:0016020">
    <property type="term" value="C:membrane"/>
    <property type="evidence" value="ECO:0007669"/>
    <property type="project" value="UniProtKB-SubCell"/>
</dbReference>
<keyword evidence="8" id="KW-1185">Reference proteome</keyword>
<dbReference type="OrthoDB" id="68611at2759"/>